<keyword evidence="4" id="KW-0472">Membrane</keyword>
<dbReference type="Pfam" id="PF06629">
    <property type="entry name" value="MipA"/>
    <property type="match status" value="1"/>
</dbReference>
<dbReference type="EMBL" id="JBHTMU010000057">
    <property type="protein sequence ID" value="MFD1344597.1"/>
    <property type="molecule type" value="Genomic_DNA"/>
</dbReference>
<evidence type="ECO:0000256" key="1">
    <source>
        <dbReference type="ARBA" id="ARBA00004442"/>
    </source>
</evidence>
<comment type="similarity">
    <text evidence="2">Belongs to the MipA/OmpV family.</text>
</comment>
<keyword evidence="8" id="KW-1185">Reference proteome</keyword>
<dbReference type="PANTHER" id="PTHR38776">
    <property type="entry name" value="MLTA-INTERACTING PROTEIN-RELATED"/>
    <property type="match status" value="1"/>
</dbReference>
<dbReference type="RefSeq" id="WP_386806175.1">
    <property type="nucleotide sequence ID" value="NZ_JBHTMU010000057.1"/>
</dbReference>
<evidence type="ECO:0000256" key="6">
    <source>
        <dbReference type="SAM" id="SignalP"/>
    </source>
</evidence>
<accession>A0ABW3ZP39</accession>
<keyword evidence="5" id="KW-0998">Cell outer membrane</keyword>
<dbReference type="PANTHER" id="PTHR38776:SF1">
    <property type="entry name" value="MLTA-INTERACTING PROTEIN-RELATED"/>
    <property type="match status" value="1"/>
</dbReference>
<evidence type="ECO:0000256" key="2">
    <source>
        <dbReference type="ARBA" id="ARBA00005722"/>
    </source>
</evidence>
<dbReference type="InterPro" id="IPR010583">
    <property type="entry name" value="MipA"/>
</dbReference>
<sequence>MLSLRLSLVALLAASPALAAGPEPVPAAPVMMPAPAAPATPNLVFSLRGGVATSPEYFGSDEYTLGPDFGLSVHYLRWGQRSFGDPDPQAVTSGFAPRGSFRYIAARDPEDHDALDGLDEVDAAVELGFGLGYTARNFEAFVDLRRGFGGHEDWVAEAGADAVFRPSPALRLSIGPRLLWAGDEYHETYFGVTEDEAAASDFAAYAPEGGVVSTGLAMGMTYRFNDVWSLDGEVTYDVFRGDAADSPIVQQGSEDQWGARIGITRVFSIGG</sequence>
<evidence type="ECO:0000256" key="4">
    <source>
        <dbReference type="ARBA" id="ARBA00023136"/>
    </source>
</evidence>
<organism evidence="7 8">
    <name type="scientific">Litorisediminicola beolgyonensis</name>
    <dbReference type="NCBI Taxonomy" id="1173614"/>
    <lineage>
        <taxon>Bacteria</taxon>
        <taxon>Pseudomonadati</taxon>
        <taxon>Pseudomonadota</taxon>
        <taxon>Alphaproteobacteria</taxon>
        <taxon>Rhodobacterales</taxon>
        <taxon>Paracoccaceae</taxon>
        <taxon>Litorisediminicola</taxon>
    </lineage>
</organism>
<evidence type="ECO:0000256" key="3">
    <source>
        <dbReference type="ARBA" id="ARBA00022729"/>
    </source>
</evidence>
<dbReference type="Proteomes" id="UP001597135">
    <property type="component" value="Unassembled WGS sequence"/>
</dbReference>
<feature type="signal peptide" evidence="6">
    <location>
        <begin position="1"/>
        <end position="19"/>
    </location>
</feature>
<evidence type="ECO:0000313" key="7">
    <source>
        <dbReference type="EMBL" id="MFD1344597.1"/>
    </source>
</evidence>
<name>A0ABW3ZP39_9RHOB</name>
<dbReference type="SUPFAM" id="SSF56935">
    <property type="entry name" value="Porins"/>
    <property type="match status" value="1"/>
</dbReference>
<evidence type="ECO:0000256" key="5">
    <source>
        <dbReference type="ARBA" id="ARBA00023237"/>
    </source>
</evidence>
<comment type="caution">
    <text evidence="7">The sequence shown here is derived from an EMBL/GenBank/DDBJ whole genome shotgun (WGS) entry which is preliminary data.</text>
</comment>
<proteinExistence type="inferred from homology"/>
<protein>
    <submittedName>
        <fullName evidence="7">MipA/OmpV family protein</fullName>
    </submittedName>
</protein>
<reference evidence="8" key="1">
    <citation type="journal article" date="2019" name="Int. J. Syst. Evol. Microbiol.">
        <title>The Global Catalogue of Microorganisms (GCM) 10K type strain sequencing project: providing services to taxonomists for standard genome sequencing and annotation.</title>
        <authorList>
            <consortium name="The Broad Institute Genomics Platform"/>
            <consortium name="The Broad Institute Genome Sequencing Center for Infectious Disease"/>
            <person name="Wu L."/>
            <person name="Ma J."/>
        </authorList>
    </citation>
    <scope>NUCLEOTIDE SEQUENCE [LARGE SCALE GENOMIC DNA]</scope>
    <source>
        <strain evidence="8">CCUG 62953</strain>
    </source>
</reference>
<comment type="subcellular location">
    <subcellularLocation>
        <location evidence="1">Cell outer membrane</location>
    </subcellularLocation>
</comment>
<feature type="chain" id="PRO_5047187207" evidence="6">
    <location>
        <begin position="20"/>
        <end position="271"/>
    </location>
</feature>
<gene>
    <name evidence="7" type="ORF">ACFQ4E_19355</name>
</gene>
<evidence type="ECO:0000313" key="8">
    <source>
        <dbReference type="Proteomes" id="UP001597135"/>
    </source>
</evidence>
<keyword evidence="3 6" id="KW-0732">Signal</keyword>